<keyword evidence="3" id="KW-1185">Reference proteome</keyword>
<evidence type="ECO:0000313" key="3">
    <source>
        <dbReference type="Proteomes" id="UP000465785"/>
    </source>
</evidence>
<dbReference type="RefSeq" id="WP_174262116.1">
    <property type="nucleotide sequence ID" value="NZ_AP022601.1"/>
</dbReference>
<dbReference type="AlphaFoldDB" id="A0A9W4FGS6"/>
<protein>
    <submittedName>
        <fullName evidence="2">Uncharacterized protein</fullName>
    </submittedName>
</protein>
<dbReference type="Proteomes" id="UP000465785">
    <property type="component" value="Chromosome"/>
</dbReference>
<proteinExistence type="predicted"/>
<evidence type="ECO:0000313" key="2">
    <source>
        <dbReference type="EMBL" id="BBY94329.1"/>
    </source>
</evidence>
<dbReference type="KEGG" id="mgau:MGALJ_39980"/>
<feature type="region of interest" description="Disordered" evidence="1">
    <location>
        <begin position="1"/>
        <end position="52"/>
    </location>
</feature>
<feature type="compositionally biased region" description="Basic and acidic residues" evidence="1">
    <location>
        <begin position="1"/>
        <end position="20"/>
    </location>
</feature>
<gene>
    <name evidence="2" type="ORF">MGALJ_39980</name>
</gene>
<accession>A0A9W4FGS6</accession>
<evidence type="ECO:0000256" key="1">
    <source>
        <dbReference type="SAM" id="MobiDB-lite"/>
    </source>
</evidence>
<sequence length="52" mass="5315">MPKGKGIYEDHTVDESEKKGGRPGPTDEGGQGGMATREEAPDVADTGGEPTA</sequence>
<organism evidence="2 3">
    <name type="scientific">Mycobacterium gallinarum</name>
    <dbReference type="NCBI Taxonomy" id="39689"/>
    <lineage>
        <taxon>Bacteria</taxon>
        <taxon>Bacillati</taxon>
        <taxon>Actinomycetota</taxon>
        <taxon>Actinomycetes</taxon>
        <taxon>Mycobacteriales</taxon>
        <taxon>Mycobacteriaceae</taxon>
        <taxon>Mycobacterium</taxon>
    </lineage>
</organism>
<dbReference type="EMBL" id="AP022601">
    <property type="protein sequence ID" value="BBY94329.1"/>
    <property type="molecule type" value="Genomic_DNA"/>
</dbReference>
<name>A0A9W4FGS6_9MYCO</name>
<reference evidence="2 3" key="1">
    <citation type="journal article" date="2019" name="Emerg. Microbes Infect.">
        <title>Comprehensive subspecies identification of 175 nontuberculous mycobacteria species based on 7547 genomic profiles.</title>
        <authorList>
            <person name="Matsumoto Y."/>
            <person name="Kinjo T."/>
            <person name="Motooka D."/>
            <person name="Nabeya D."/>
            <person name="Jung N."/>
            <person name="Uechi K."/>
            <person name="Horii T."/>
            <person name="Iida T."/>
            <person name="Fujita J."/>
            <person name="Nakamura S."/>
        </authorList>
    </citation>
    <scope>NUCLEOTIDE SEQUENCE [LARGE SCALE GENOMIC DNA]</scope>
    <source>
        <strain evidence="2 3">JCM 6399</strain>
    </source>
</reference>